<dbReference type="Gene3D" id="1.10.10.2840">
    <property type="entry name" value="PucR C-terminal helix-turn-helix domain"/>
    <property type="match status" value="1"/>
</dbReference>
<dbReference type="Proteomes" id="UP001501442">
    <property type="component" value="Unassembled WGS sequence"/>
</dbReference>
<evidence type="ECO:0000313" key="5">
    <source>
        <dbReference type="Proteomes" id="UP001501442"/>
    </source>
</evidence>
<proteinExistence type="inferred from homology"/>
<gene>
    <name evidence="4" type="ORF">GCM10023196_010310</name>
</gene>
<dbReference type="InterPro" id="IPR041522">
    <property type="entry name" value="CdaR_GGDEF"/>
</dbReference>
<dbReference type="InterPro" id="IPR025736">
    <property type="entry name" value="PucR_C-HTH_dom"/>
</dbReference>
<dbReference type="InterPro" id="IPR042070">
    <property type="entry name" value="PucR_C-HTH_sf"/>
</dbReference>
<dbReference type="InterPro" id="IPR051448">
    <property type="entry name" value="CdaR-like_regulators"/>
</dbReference>
<dbReference type="PANTHER" id="PTHR33744:SF17">
    <property type="entry name" value="CONSERVED PROTEIN"/>
    <property type="match status" value="1"/>
</dbReference>
<evidence type="ECO:0000259" key="3">
    <source>
        <dbReference type="Pfam" id="PF17853"/>
    </source>
</evidence>
<protein>
    <submittedName>
        <fullName evidence="4">Helix-turn-helix domain-containing protein</fullName>
    </submittedName>
</protein>
<dbReference type="PANTHER" id="PTHR33744">
    <property type="entry name" value="CARBOHYDRATE DIACID REGULATOR"/>
    <property type="match status" value="1"/>
</dbReference>
<evidence type="ECO:0000313" key="4">
    <source>
        <dbReference type="EMBL" id="GAA4621565.1"/>
    </source>
</evidence>
<comment type="caution">
    <text evidence="4">The sequence shown here is derived from an EMBL/GenBank/DDBJ whole genome shotgun (WGS) entry which is preliminary data.</text>
</comment>
<comment type="similarity">
    <text evidence="1">Belongs to the CdaR family.</text>
</comment>
<evidence type="ECO:0000256" key="1">
    <source>
        <dbReference type="ARBA" id="ARBA00006754"/>
    </source>
</evidence>
<feature type="domain" description="PucR C-terminal helix-turn-helix" evidence="2">
    <location>
        <begin position="309"/>
        <end position="366"/>
    </location>
</feature>
<name>A0ABP8U5E3_9ACTN</name>
<organism evidence="4 5">
    <name type="scientific">Actinoallomurus vinaceus</name>
    <dbReference type="NCBI Taxonomy" id="1080074"/>
    <lineage>
        <taxon>Bacteria</taxon>
        <taxon>Bacillati</taxon>
        <taxon>Actinomycetota</taxon>
        <taxon>Actinomycetes</taxon>
        <taxon>Streptosporangiales</taxon>
        <taxon>Thermomonosporaceae</taxon>
        <taxon>Actinoallomurus</taxon>
    </lineage>
</organism>
<accession>A0ABP8U5E3</accession>
<reference evidence="5" key="1">
    <citation type="journal article" date="2019" name="Int. J. Syst. Evol. Microbiol.">
        <title>The Global Catalogue of Microorganisms (GCM) 10K type strain sequencing project: providing services to taxonomists for standard genome sequencing and annotation.</title>
        <authorList>
            <consortium name="The Broad Institute Genomics Platform"/>
            <consortium name="The Broad Institute Genome Sequencing Center for Infectious Disease"/>
            <person name="Wu L."/>
            <person name="Ma J."/>
        </authorList>
    </citation>
    <scope>NUCLEOTIDE SEQUENCE [LARGE SCALE GENOMIC DNA]</scope>
    <source>
        <strain evidence="5">JCM 17939</strain>
    </source>
</reference>
<keyword evidence="5" id="KW-1185">Reference proteome</keyword>
<dbReference type="RefSeq" id="WP_345429430.1">
    <property type="nucleotide sequence ID" value="NZ_BAABHK010000001.1"/>
</dbReference>
<dbReference type="Pfam" id="PF13556">
    <property type="entry name" value="HTH_30"/>
    <property type="match status" value="1"/>
</dbReference>
<sequence>MSDYQSLVDEVSALFQAPVTLEDREFTLIAFSSHDDDLDPVRARSILRRRSSPEVRAWFEGFGITRATGPVRTPADPTEGVRARLCLPARHEGAVYGYLWLLDDGTIDPADPRMTRVMTLASRAGRLLAADTWRAEAAPRAFEQLLSGSATDRAEAARTLGALRHPASASASVTVVWTSPAPQPARVRLPYGVLTHQSPAGLALLVPLPNPADIAPARTIAAALLDSVTGSPLAGVGGARTDLPDVPHSLREARSAVRAARAEPRLGPVACWDELGAYRLIAAPPMATPTAPLADPALLPLLEPARADLLRTAETYLDQAGHAQRTAEALSVHRQTLYYRLSRVKALTGLDLDSGSDRLLLHLAIKTFRLATTPEDPTDSSPEPMD</sequence>
<dbReference type="Pfam" id="PF17853">
    <property type="entry name" value="GGDEF_2"/>
    <property type="match status" value="1"/>
</dbReference>
<dbReference type="EMBL" id="BAABHK010000001">
    <property type="protein sequence ID" value="GAA4621565.1"/>
    <property type="molecule type" value="Genomic_DNA"/>
</dbReference>
<feature type="domain" description="CdaR GGDEF-like" evidence="3">
    <location>
        <begin position="152"/>
        <end position="259"/>
    </location>
</feature>
<evidence type="ECO:0000259" key="2">
    <source>
        <dbReference type="Pfam" id="PF13556"/>
    </source>
</evidence>